<protein>
    <submittedName>
        <fullName evidence="1">Uncharacterized protein</fullName>
    </submittedName>
</protein>
<dbReference type="Proteomes" id="UP001150942">
    <property type="component" value="Unassembled WGS sequence"/>
</dbReference>
<keyword evidence="2" id="KW-1185">Reference proteome</keyword>
<comment type="caution">
    <text evidence="1">The sequence shown here is derived from an EMBL/GenBank/DDBJ whole genome shotgun (WGS) entry which is preliminary data.</text>
</comment>
<name>A0A9W9SYW5_9EURO</name>
<reference evidence="1" key="1">
    <citation type="submission" date="2022-11" db="EMBL/GenBank/DDBJ databases">
        <authorList>
            <person name="Petersen C."/>
        </authorList>
    </citation>
    <scope>NUCLEOTIDE SEQUENCE</scope>
    <source>
        <strain evidence="1">IBT 20477</strain>
    </source>
</reference>
<gene>
    <name evidence="1" type="ORF">N7449_004989</name>
</gene>
<dbReference type="AlphaFoldDB" id="A0A9W9SYW5"/>
<dbReference type="EMBL" id="JAPQKQ010000003">
    <property type="protein sequence ID" value="KAJ5202910.1"/>
    <property type="molecule type" value="Genomic_DNA"/>
</dbReference>
<sequence length="78" mass="8910">MPNAMMVTVLMKTISMLDRMNSGTTPQKAMIADLGAVMDTWEMGWQYKSWLPTGGLLTRLRWLPYVGADWKFLSQNPQ</sequence>
<organism evidence="1 2">
    <name type="scientific">Penicillium cf. viridicatum</name>
    <dbReference type="NCBI Taxonomy" id="2972119"/>
    <lineage>
        <taxon>Eukaryota</taxon>
        <taxon>Fungi</taxon>
        <taxon>Dikarya</taxon>
        <taxon>Ascomycota</taxon>
        <taxon>Pezizomycotina</taxon>
        <taxon>Eurotiomycetes</taxon>
        <taxon>Eurotiomycetidae</taxon>
        <taxon>Eurotiales</taxon>
        <taxon>Aspergillaceae</taxon>
        <taxon>Penicillium</taxon>
    </lineage>
</organism>
<evidence type="ECO:0000313" key="1">
    <source>
        <dbReference type="EMBL" id="KAJ5202910.1"/>
    </source>
</evidence>
<dbReference type="OrthoDB" id="4376271at2759"/>
<evidence type="ECO:0000313" key="2">
    <source>
        <dbReference type="Proteomes" id="UP001150942"/>
    </source>
</evidence>
<accession>A0A9W9SYW5</accession>
<reference evidence="1" key="2">
    <citation type="journal article" date="2023" name="IMA Fungus">
        <title>Comparative genomic study of the Penicillium genus elucidates a diverse pangenome and 15 lateral gene transfer events.</title>
        <authorList>
            <person name="Petersen C."/>
            <person name="Sorensen T."/>
            <person name="Nielsen M.R."/>
            <person name="Sondergaard T.E."/>
            <person name="Sorensen J.L."/>
            <person name="Fitzpatrick D.A."/>
            <person name="Frisvad J.C."/>
            <person name="Nielsen K.L."/>
        </authorList>
    </citation>
    <scope>NUCLEOTIDE SEQUENCE</scope>
    <source>
        <strain evidence="1">IBT 20477</strain>
    </source>
</reference>
<proteinExistence type="predicted"/>